<evidence type="ECO:0000256" key="1">
    <source>
        <dbReference type="SAM" id="Phobius"/>
    </source>
</evidence>
<dbReference type="Proteomes" id="UP000218731">
    <property type="component" value="Plasmid pKF715A"/>
</dbReference>
<keyword evidence="1" id="KW-0812">Transmembrane</keyword>
<proteinExistence type="predicted"/>
<evidence type="ECO:0000313" key="2">
    <source>
        <dbReference type="EMBL" id="BAW26515.1"/>
    </source>
</evidence>
<geneLocation type="plasmid" evidence="3">
    <name>pkf715a dna</name>
</geneLocation>
<feature type="transmembrane region" description="Helical" evidence="1">
    <location>
        <begin position="56"/>
        <end position="73"/>
    </location>
</feature>
<dbReference type="AlphaFoldDB" id="A0A1L7NM25"/>
<feature type="transmembrane region" description="Helical" evidence="1">
    <location>
        <begin position="21"/>
        <end position="50"/>
    </location>
</feature>
<keyword evidence="1" id="KW-1133">Transmembrane helix</keyword>
<dbReference type="EMBL" id="AP015030">
    <property type="protein sequence ID" value="BAW26515.1"/>
    <property type="molecule type" value="Genomic_DNA"/>
</dbReference>
<gene>
    <name evidence="2" type="ORF">KF715C_pA100</name>
</gene>
<accession>A0A1L7NM25</accession>
<keyword evidence="1" id="KW-0472">Membrane</keyword>
<protein>
    <submittedName>
        <fullName evidence="2">Uncharacterized protein</fullName>
    </submittedName>
</protein>
<keyword evidence="2" id="KW-0614">Plasmid</keyword>
<evidence type="ECO:0000313" key="3">
    <source>
        <dbReference type="Proteomes" id="UP000218731"/>
    </source>
</evidence>
<sequence>MQLQQYPDEPHAVSPHGSYSSLAYLSPFGGIESSLCVVVATFFLAAFALAGTLQPAIGVGGTLIVILVASWLVERALRPLVLWVLGRHVYRSILLMGGKEAADEVVRIYSNGGTLNRSQFDTLLIRAGKPNCGDFDG</sequence>
<organism evidence="2 3">
    <name type="scientific">Pseudomonas putida</name>
    <name type="common">Arthrobacter siderocapsulatus</name>
    <dbReference type="NCBI Taxonomy" id="303"/>
    <lineage>
        <taxon>Bacteria</taxon>
        <taxon>Pseudomonadati</taxon>
        <taxon>Pseudomonadota</taxon>
        <taxon>Gammaproteobacteria</taxon>
        <taxon>Pseudomonadales</taxon>
        <taxon>Pseudomonadaceae</taxon>
        <taxon>Pseudomonas</taxon>
    </lineage>
</organism>
<name>A0A1L7NM25_PSEPU</name>
<dbReference type="RefSeq" id="WP_157754426.1">
    <property type="nucleotide sequence ID" value="NZ_AP015030.1"/>
</dbReference>
<reference evidence="2 3" key="1">
    <citation type="submission" date="2015-11" db="EMBL/GenBank/DDBJ databases">
        <title>Complete genome sequencing of a biphenyl-degrading bacterium, Pseudomonas putida KF715 (=NBRC110667).</title>
        <authorList>
            <person name="Suenaga H."/>
            <person name="Fujihara N."/>
            <person name="Watanabe T."/>
            <person name="Hirose J."/>
            <person name="Kimura N."/>
            <person name="Yamazoe A."/>
            <person name="Hosoyama A."/>
            <person name="Shimodaira J."/>
            <person name="Furukawa K."/>
        </authorList>
    </citation>
    <scope>NUCLEOTIDE SEQUENCE [LARGE SCALE GENOMIC DNA]</scope>
    <source>
        <strain evidence="2 3">KF715</strain>
        <plasmid evidence="3">Plasmid pkf715a dna</plasmid>
    </source>
</reference>